<organism evidence="2 3">
    <name type="scientific">Streptomyces broussonetiae</name>
    <dbReference type="NCBI Taxonomy" id="2686304"/>
    <lineage>
        <taxon>Bacteria</taxon>
        <taxon>Bacillati</taxon>
        <taxon>Actinomycetota</taxon>
        <taxon>Actinomycetes</taxon>
        <taxon>Kitasatosporales</taxon>
        <taxon>Streptomycetaceae</taxon>
        <taxon>Streptomyces</taxon>
    </lineage>
</organism>
<protein>
    <recommendedName>
        <fullName evidence="4">CAP domain-containing protein</fullName>
    </recommendedName>
</protein>
<proteinExistence type="predicted"/>
<feature type="compositionally biased region" description="Low complexity" evidence="1">
    <location>
        <begin position="165"/>
        <end position="175"/>
    </location>
</feature>
<feature type="region of interest" description="Disordered" evidence="1">
    <location>
        <begin position="118"/>
        <end position="244"/>
    </location>
</feature>
<evidence type="ECO:0008006" key="4">
    <source>
        <dbReference type="Google" id="ProtNLM"/>
    </source>
</evidence>
<feature type="compositionally biased region" description="Basic residues" evidence="1">
    <location>
        <begin position="81"/>
        <end position="97"/>
    </location>
</feature>
<evidence type="ECO:0000313" key="2">
    <source>
        <dbReference type="EMBL" id="MFB8772468.1"/>
    </source>
</evidence>
<gene>
    <name evidence="2" type="ORF">VSS16_06925</name>
</gene>
<name>A0ABV5E6J6_9ACTN</name>
<sequence>MSEHPRQPHPEDGEPKVYHPQAAETPAYEEYVDPAAAHGWQNAYDETRELPTVADGEHPAPATAARVPDVAPGFGAAGRPRGGRGARRKPSAWRSRRTAVATGALGAVSAAALIAGFTFSGSSSGGSDDQRDRTGVPSAGDTGPTPTPGTSGPDASDGTGGGKPSGSASPSPSTTGGAGDDTDDKPSATAPASTAPASTAPASTAPASTAPATTAPATTAPAGGGPGNSGHRPGNGQGTTKGPK</sequence>
<evidence type="ECO:0000313" key="3">
    <source>
        <dbReference type="Proteomes" id="UP001585080"/>
    </source>
</evidence>
<feature type="compositionally biased region" description="Gly residues" evidence="1">
    <location>
        <begin position="222"/>
        <end position="244"/>
    </location>
</feature>
<dbReference type="RefSeq" id="WP_376731416.1">
    <property type="nucleotide sequence ID" value="NZ_JAYMRP010000004.1"/>
</dbReference>
<feature type="compositionally biased region" description="Basic and acidic residues" evidence="1">
    <location>
        <begin position="1"/>
        <end position="17"/>
    </location>
</feature>
<feature type="compositionally biased region" description="Low complexity" evidence="1">
    <location>
        <begin position="187"/>
        <end position="221"/>
    </location>
</feature>
<feature type="region of interest" description="Disordered" evidence="1">
    <location>
        <begin position="1"/>
        <end position="25"/>
    </location>
</feature>
<feature type="region of interest" description="Disordered" evidence="1">
    <location>
        <begin position="53"/>
        <end position="98"/>
    </location>
</feature>
<dbReference type="EMBL" id="JAYMRP010000004">
    <property type="protein sequence ID" value="MFB8772468.1"/>
    <property type="molecule type" value="Genomic_DNA"/>
</dbReference>
<accession>A0ABV5E6J6</accession>
<comment type="caution">
    <text evidence="2">The sequence shown here is derived from an EMBL/GenBank/DDBJ whole genome shotgun (WGS) entry which is preliminary data.</text>
</comment>
<feature type="compositionally biased region" description="Low complexity" evidence="1">
    <location>
        <begin position="118"/>
        <end position="127"/>
    </location>
</feature>
<feature type="compositionally biased region" description="Low complexity" evidence="1">
    <location>
        <begin position="137"/>
        <end position="157"/>
    </location>
</feature>
<reference evidence="2 3" key="1">
    <citation type="submission" date="2024-01" db="EMBL/GenBank/DDBJ databases">
        <title>Genome mining of biosynthetic gene clusters to explore secondary metabolites of Streptomyces sp.</title>
        <authorList>
            <person name="Baig A."/>
            <person name="Ajitkumar Shintre N."/>
            <person name="Kumar H."/>
            <person name="Anbarasu A."/>
            <person name="Ramaiah S."/>
        </authorList>
    </citation>
    <scope>NUCLEOTIDE SEQUENCE [LARGE SCALE GENOMIC DNA]</scope>
    <source>
        <strain evidence="2 3">A57</strain>
    </source>
</reference>
<evidence type="ECO:0000256" key="1">
    <source>
        <dbReference type="SAM" id="MobiDB-lite"/>
    </source>
</evidence>
<keyword evidence="3" id="KW-1185">Reference proteome</keyword>
<dbReference type="Proteomes" id="UP001585080">
    <property type="component" value="Unassembled WGS sequence"/>
</dbReference>